<dbReference type="Proteomes" id="UP001499910">
    <property type="component" value="Unassembled WGS sequence"/>
</dbReference>
<dbReference type="InterPro" id="IPR029044">
    <property type="entry name" value="Nucleotide-diphossugar_trans"/>
</dbReference>
<organism evidence="2 3">
    <name type="scientific">[Roseibacterium] beibuensis</name>
    <dbReference type="NCBI Taxonomy" id="1193142"/>
    <lineage>
        <taxon>Bacteria</taxon>
        <taxon>Pseudomonadati</taxon>
        <taxon>Pseudomonadota</taxon>
        <taxon>Alphaproteobacteria</taxon>
        <taxon>Rhodobacterales</taxon>
        <taxon>Roseobacteraceae</taxon>
        <taxon>Roseicyclus</taxon>
    </lineage>
</organism>
<protein>
    <submittedName>
        <fullName evidence="2">Uncharacterized protein</fullName>
    </submittedName>
</protein>
<proteinExistence type="predicted"/>
<dbReference type="EMBL" id="BAABHW010000001">
    <property type="protein sequence ID" value="GAA5067057.1"/>
    <property type="molecule type" value="Genomic_DNA"/>
</dbReference>
<feature type="region of interest" description="Disordered" evidence="1">
    <location>
        <begin position="1"/>
        <end position="24"/>
    </location>
</feature>
<comment type="caution">
    <text evidence="2">The sequence shown here is derived from an EMBL/GenBank/DDBJ whole genome shotgun (WGS) entry which is preliminary data.</text>
</comment>
<keyword evidence="3" id="KW-1185">Reference proteome</keyword>
<gene>
    <name evidence="2" type="ORF">GCM10023209_06280</name>
</gene>
<evidence type="ECO:0000256" key="1">
    <source>
        <dbReference type="SAM" id="MobiDB-lite"/>
    </source>
</evidence>
<name>A0ABP9KWE2_9RHOB</name>
<evidence type="ECO:0000313" key="2">
    <source>
        <dbReference type="EMBL" id="GAA5067057.1"/>
    </source>
</evidence>
<dbReference type="SUPFAM" id="SSF53448">
    <property type="entry name" value="Nucleotide-diphospho-sugar transferases"/>
    <property type="match status" value="1"/>
</dbReference>
<dbReference type="RefSeq" id="WP_259546720.1">
    <property type="nucleotide sequence ID" value="NZ_BAABHW010000001.1"/>
</dbReference>
<evidence type="ECO:0000313" key="3">
    <source>
        <dbReference type="Proteomes" id="UP001499910"/>
    </source>
</evidence>
<sequence>MPGDTTSKPAPASPQGGTTGADRPFNVVIVGQSGRLQYEAALFCVSFRAANPDFAGRLFVAEPVANAAWSRNPRMNDDAVRQLLSDLDVEILPFEANHFGEAYPYGNKIELLSALPADEPFVFFDSDTLILGDLATVPFDFDRPSASKRVEGTWPKLELYGPGYTQIWKSLYDKFGLEFESSLDLGQPDEYWRRYLYFNAGFFFFRCPQEFGERFLEYSLAIRDDPPPELVCQTLDPWLDQVALPLVIHSFGGGRETLPAGLLDGEISCHYRVLPLLYAREDQKVIDVLEEVTAPNKVKKVLKAYEPFKRMIYQGKGIKARALFDQGDLPRREQQIRNTLKRENLWLR</sequence>
<reference evidence="3" key="1">
    <citation type="journal article" date="2019" name="Int. J. Syst. Evol. Microbiol.">
        <title>The Global Catalogue of Microorganisms (GCM) 10K type strain sequencing project: providing services to taxonomists for standard genome sequencing and annotation.</title>
        <authorList>
            <consortium name="The Broad Institute Genomics Platform"/>
            <consortium name="The Broad Institute Genome Sequencing Center for Infectious Disease"/>
            <person name="Wu L."/>
            <person name="Ma J."/>
        </authorList>
    </citation>
    <scope>NUCLEOTIDE SEQUENCE [LARGE SCALE GENOMIC DNA]</scope>
    <source>
        <strain evidence="3">JCM 18015</strain>
    </source>
</reference>
<accession>A0ABP9KWE2</accession>